<sequence>MDANRTLKTFDIERGRLLREARQELTQLVAHLNNLNQNIQTLNSIATGFREPSNLWHDFHAALKPEPEETTGEQDIIY</sequence>
<dbReference type="Proteomes" id="UP001209540">
    <property type="component" value="Unassembled WGS sequence"/>
</dbReference>
<dbReference type="AlphaFoldDB" id="A0AAD5PBJ3"/>
<reference evidence="2" key="2">
    <citation type="submission" date="2023-02" db="EMBL/GenBank/DDBJ databases">
        <authorList>
            <consortium name="DOE Joint Genome Institute"/>
            <person name="Mondo S.J."/>
            <person name="Chang Y."/>
            <person name="Wang Y."/>
            <person name="Ahrendt S."/>
            <person name="Andreopoulos W."/>
            <person name="Barry K."/>
            <person name="Beard J."/>
            <person name="Benny G.L."/>
            <person name="Blankenship S."/>
            <person name="Bonito G."/>
            <person name="Cuomo C."/>
            <person name="Desiro A."/>
            <person name="Gervers K.A."/>
            <person name="Hundley H."/>
            <person name="Kuo A."/>
            <person name="LaButti K."/>
            <person name="Lang B.F."/>
            <person name="Lipzen A."/>
            <person name="O'Donnell K."/>
            <person name="Pangilinan J."/>
            <person name="Reynolds N."/>
            <person name="Sandor L."/>
            <person name="Smith M.W."/>
            <person name="Tsang A."/>
            <person name="Grigoriev I.V."/>
            <person name="Stajich J.E."/>
            <person name="Spatafora J.W."/>
        </authorList>
    </citation>
    <scope>NUCLEOTIDE SEQUENCE</scope>
    <source>
        <strain evidence="2">RSA 2281</strain>
    </source>
</reference>
<feature type="coiled-coil region" evidence="1">
    <location>
        <begin position="18"/>
        <end position="45"/>
    </location>
</feature>
<dbReference type="EMBL" id="JAIXMP010000021">
    <property type="protein sequence ID" value="KAI9256431.1"/>
    <property type="molecule type" value="Genomic_DNA"/>
</dbReference>
<dbReference type="GO" id="GO:0072686">
    <property type="term" value="C:mitotic spindle"/>
    <property type="evidence" value="ECO:0007669"/>
    <property type="project" value="InterPro"/>
</dbReference>
<dbReference type="Pfam" id="PF08649">
    <property type="entry name" value="DASH_Dad1"/>
    <property type="match status" value="1"/>
</dbReference>
<name>A0AAD5PBJ3_9FUNG</name>
<proteinExistence type="predicted"/>
<accession>A0AAD5PBJ3</accession>
<evidence type="ECO:0000313" key="2">
    <source>
        <dbReference type="EMBL" id="KAI9256431.1"/>
    </source>
</evidence>
<evidence type="ECO:0000256" key="1">
    <source>
        <dbReference type="SAM" id="Coils"/>
    </source>
</evidence>
<protein>
    <recommendedName>
        <fullName evidence="4">DASH complex subunit DAD1</fullName>
    </recommendedName>
</protein>
<dbReference type="InterPro" id="IPR013958">
    <property type="entry name" value="DASH_Dad1"/>
</dbReference>
<dbReference type="GO" id="GO:0042729">
    <property type="term" value="C:DASH complex"/>
    <property type="evidence" value="ECO:0007669"/>
    <property type="project" value="InterPro"/>
</dbReference>
<comment type="caution">
    <text evidence="2">The sequence shown here is derived from an EMBL/GenBank/DDBJ whole genome shotgun (WGS) entry which is preliminary data.</text>
</comment>
<organism evidence="2 3">
    <name type="scientific">Phascolomyces articulosus</name>
    <dbReference type="NCBI Taxonomy" id="60185"/>
    <lineage>
        <taxon>Eukaryota</taxon>
        <taxon>Fungi</taxon>
        <taxon>Fungi incertae sedis</taxon>
        <taxon>Mucoromycota</taxon>
        <taxon>Mucoromycotina</taxon>
        <taxon>Mucoromycetes</taxon>
        <taxon>Mucorales</taxon>
        <taxon>Lichtheimiaceae</taxon>
        <taxon>Phascolomyces</taxon>
    </lineage>
</organism>
<reference evidence="2" key="1">
    <citation type="journal article" date="2022" name="IScience">
        <title>Evolution of zygomycete secretomes and the origins of terrestrial fungal ecologies.</title>
        <authorList>
            <person name="Chang Y."/>
            <person name="Wang Y."/>
            <person name="Mondo S."/>
            <person name="Ahrendt S."/>
            <person name="Andreopoulos W."/>
            <person name="Barry K."/>
            <person name="Beard J."/>
            <person name="Benny G.L."/>
            <person name="Blankenship S."/>
            <person name="Bonito G."/>
            <person name="Cuomo C."/>
            <person name="Desiro A."/>
            <person name="Gervers K.A."/>
            <person name="Hundley H."/>
            <person name="Kuo A."/>
            <person name="LaButti K."/>
            <person name="Lang B.F."/>
            <person name="Lipzen A."/>
            <person name="O'Donnell K."/>
            <person name="Pangilinan J."/>
            <person name="Reynolds N."/>
            <person name="Sandor L."/>
            <person name="Smith M.E."/>
            <person name="Tsang A."/>
            <person name="Grigoriev I.V."/>
            <person name="Stajich J.E."/>
            <person name="Spatafora J.W."/>
        </authorList>
    </citation>
    <scope>NUCLEOTIDE SEQUENCE</scope>
    <source>
        <strain evidence="2">RSA 2281</strain>
    </source>
</reference>
<keyword evidence="1" id="KW-0175">Coiled coil</keyword>
<evidence type="ECO:0000313" key="3">
    <source>
        <dbReference type="Proteomes" id="UP001209540"/>
    </source>
</evidence>
<evidence type="ECO:0008006" key="4">
    <source>
        <dbReference type="Google" id="ProtNLM"/>
    </source>
</evidence>
<gene>
    <name evidence="2" type="ORF">BDA99DRAFT_561890</name>
</gene>
<keyword evidence="3" id="KW-1185">Reference proteome</keyword>